<keyword evidence="1 2" id="KW-0732">Signal</keyword>
<dbReference type="Pfam" id="PF18962">
    <property type="entry name" value="Por_Secre_tail"/>
    <property type="match status" value="1"/>
</dbReference>
<feature type="domain" description="Secretion system C-terminal sorting" evidence="3">
    <location>
        <begin position="370"/>
        <end position="436"/>
    </location>
</feature>
<dbReference type="PANTHER" id="PTHR47199">
    <property type="entry name" value="PHOTOSYSTEM II STABILITY/ASSEMBLY FACTOR HCF136, CHLOROPLASTIC"/>
    <property type="match status" value="1"/>
</dbReference>
<accession>A0ABU4JJC2</accession>
<dbReference type="NCBIfam" id="TIGR04183">
    <property type="entry name" value="Por_Secre_tail"/>
    <property type="match status" value="1"/>
</dbReference>
<dbReference type="PANTHER" id="PTHR47199:SF2">
    <property type="entry name" value="PHOTOSYSTEM II STABILITY_ASSEMBLY FACTOR HCF136, CHLOROPLASTIC"/>
    <property type="match status" value="1"/>
</dbReference>
<name>A0ABU4JJC2_9FLAO</name>
<dbReference type="InterPro" id="IPR015943">
    <property type="entry name" value="WD40/YVTN_repeat-like_dom_sf"/>
</dbReference>
<dbReference type="Proteomes" id="UP001204439">
    <property type="component" value="Unassembled WGS sequence"/>
</dbReference>
<protein>
    <submittedName>
        <fullName evidence="4">T9SS type A sorting domain-containing protein</fullName>
    </submittedName>
</protein>
<dbReference type="SUPFAM" id="SSF110296">
    <property type="entry name" value="Oligoxyloglucan reducing end-specific cellobiohydrolase"/>
    <property type="match status" value="1"/>
</dbReference>
<dbReference type="Gene3D" id="2.130.10.10">
    <property type="entry name" value="YVTN repeat-like/Quinoprotein amine dehydrogenase"/>
    <property type="match status" value="2"/>
</dbReference>
<proteinExistence type="predicted"/>
<feature type="signal peptide" evidence="2">
    <location>
        <begin position="1"/>
        <end position="18"/>
    </location>
</feature>
<reference evidence="4 5" key="1">
    <citation type="submission" date="2023-11" db="EMBL/GenBank/DDBJ databases">
        <title>First isolation, identification, and characterization of non-pathogenic Epilithonimonas ginsengisoli isolated from diseased farmed rainbow trout (Oncorhynchus mykiss) in Chile.</title>
        <authorList>
            <person name="Miranda C.D."/>
            <person name="Irgang R."/>
            <person name="Concha C."/>
            <person name="Rojas R."/>
            <person name="Avendano R."/>
        </authorList>
    </citation>
    <scope>NUCLEOTIDE SEQUENCE [LARGE SCALE GENOMIC DNA]</scope>
    <source>
        <strain evidence="4 5">FP99</strain>
    </source>
</reference>
<organism evidence="4 5">
    <name type="scientific">Epilithonimonas ginsengisoli</name>
    <dbReference type="NCBI Taxonomy" id="1245592"/>
    <lineage>
        <taxon>Bacteria</taxon>
        <taxon>Pseudomonadati</taxon>
        <taxon>Bacteroidota</taxon>
        <taxon>Flavobacteriia</taxon>
        <taxon>Flavobacteriales</taxon>
        <taxon>Weeksellaceae</taxon>
        <taxon>Chryseobacterium group</taxon>
        <taxon>Epilithonimonas</taxon>
    </lineage>
</organism>
<dbReference type="EMBL" id="JAMXLT020000022">
    <property type="protein sequence ID" value="MDW8549794.1"/>
    <property type="molecule type" value="Genomic_DNA"/>
</dbReference>
<dbReference type="InterPro" id="IPR026444">
    <property type="entry name" value="Secre_tail"/>
</dbReference>
<sequence>MKKIFTIAISVFALYANAQTTPSWVAKSSNFPNASTYPNVLDAKGENVVWGFGADGTPAAADYRVFTKTGDGGNTWTGGTMTGVPTTVSISDIAAGDGNTAWVIAFPNTGTGGVWKTTNGGANWTKQTTALFNSATSFPNTIHFWDLNTGVAAGDPINGKLEVYTTTNGGTTWTAVSGATAAAGEYAYVHNEAVAGNSIWYGSNQGRIFRSNDKGATWLETLGTPLSDFGGEGEFGYIALKDASTAWIVSSFGILYKTADAGVNFEPVDIQTGTLYPTSIAYVPTTDQTLLCGGASTTYGRGSSISFDGGSNWIEINNSNTDIGITSIAATSTTAIYGGSFSSAGQGVNKLTPISLATSEASAVKGLSIAPNPTYGDLNISTVLNVKAVEILDMNGRLIKTFGADSKKLDLSSLKVGVYAVKVTTVDGKSQITKFIKK</sequence>
<dbReference type="RefSeq" id="WP_063971375.1">
    <property type="nucleotide sequence ID" value="NZ_JAMXLT020000022.1"/>
</dbReference>
<evidence type="ECO:0000313" key="5">
    <source>
        <dbReference type="Proteomes" id="UP001204439"/>
    </source>
</evidence>
<gene>
    <name evidence="4" type="ORF">NG800_012790</name>
</gene>
<keyword evidence="5" id="KW-1185">Reference proteome</keyword>
<evidence type="ECO:0000256" key="2">
    <source>
        <dbReference type="SAM" id="SignalP"/>
    </source>
</evidence>
<comment type="caution">
    <text evidence="4">The sequence shown here is derived from an EMBL/GenBank/DDBJ whole genome shotgun (WGS) entry which is preliminary data.</text>
</comment>
<evidence type="ECO:0000259" key="3">
    <source>
        <dbReference type="Pfam" id="PF18962"/>
    </source>
</evidence>
<evidence type="ECO:0000256" key="1">
    <source>
        <dbReference type="ARBA" id="ARBA00022729"/>
    </source>
</evidence>
<evidence type="ECO:0000313" key="4">
    <source>
        <dbReference type="EMBL" id="MDW8549794.1"/>
    </source>
</evidence>
<feature type="chain" id="PRO_5045489922" evidence="2">
    <location>
        <begin position="19"/>
        <end position="438"/>
    </location>
</feature>